<evidence type="ECO:0000256" key="4">
    <source>
        <dbReference type="SAM" id="Phobius"/>
    </source>
</evidence>
<feature type="transmembrane region" description="Helical" evidence="4">
    <location>
        <begin position="6"/>
        <end position="24"/>
    </location>
</feature>
<keyword evidence="1" id="KW-0805">Transcription regulation</keyword>
<evidence type="ECO:0000259" key="5">
    <source>
        <dbReference type="PROSITE" id="PS01124"/>
    </source>
</evidence>
<dbReference type="SMART" id="SM00342">
    <property type="entry name" value="HTH_ARAC"/>
    <property type="match status" value="1"/>
</dbReference>
<dbReference type="PANTHER" id="PTHR43280">
    <property type="entry name" value="ARAC-FAMILY TRANSCRIPTIONAL REGULATOR"/>
    <property type="match status" value="1"/>
</dbReference>
<evidence type="ECO:0000256" key="3">
    <source>
        <dbReference type="ARBA" id="ARBA00023163"/>
    </source>
</evidence>
<keyword evidence="4" id="KW-0812">Transmembrane</keyword>
<organism evidence="6 7">
    <name type="scientific">Parahaliea aestuarii</name>
    <dbReference type="NCBI Taxonomy" id="1852021"/>
    <lineage>
        <taxon>Bacteria</taxon>
        <taxon>Pseudomonadati</taxon>
        <taxon>Pseudomonadota</taxon>
        <taxon>Gammaproteobacteria</taxon>
        <taxon>Cellvibrionales</taxon>
        <taxon>Halieaceae</taxon>
        <taxon>Parahaliea</taxon>
    </lineage>
</organism>
<evidence type="ECO:0000256" key="2">
    <source>
        <dbReference type="ARBA" id="ARBA00023125"/>
    </source>
</evidence>
<evidence type="ECO:0000313" key="6">
    <source>
        <dbReference type="EMBL" id="TXS89738.1"/>
    </source>
</evidence>
<feature type="transmembrane region" description="Helical" evidence="4">
    <location>
        <begin position="124"/>
        <end position="143"/>
    </location>
</feature>
<dbReference type="RefSeq" id="WP_148065596.1">
    <property type="nucleotide sequence ID" value="NZ_VRYZ01000008.1"/>
</dbReference>
<dbReference type="PANTHER" id="PTHR43280:SF29">
    <property type="entry name" value="ARAC-FAMILY TRANSCRIPTIONAL REGULATOR"/>
    <property type="match status" value="1"/>
</dbReference>
<accession>A0A5C8ZMQ2</accession>
<dbReference type="EMBL" id="VRYZ01000008">
    <property type="protein sequence ID" value="TXS89738.1"/>
    <property type="molecule type" value="Genomic_DNA"/>
</dbReference>
<feature type="transmembrane region" description="Helical" evidence="4">
    <location>
        <begin position="64"/>
        <end position="81"/>
    </location>
</feature>
<dbReference type="GO" id="GO:0043565">
    <property type="term" value="F:sequence-specific DNA binding"/>
    <property type="evidence" value="ECO:0007669"/>
    <property type="project" value="InterPro"/>
</dbReference>
<feature type="domain" description="HTH araC/xylS-type" evidence="5">
    <location>
        <begin position="256"/>
        <end position="357"/>
    </location>
</feature>
<sequence length="358" mass="39733">MDLASLIAASGALLGALIGFALALPPNRHTAANQQLAALMGLVTIYQLSTMARHSPDIRWMDPLQFFGLVIFLLGPGLYLYTRARISDDSRWQWRQLRHALPFLLLVLDFLLGALLGREGLAAHYPRTVGVLCYVHLLAYLGASLRLLQRARREAALPPGTLRWLASLLWGCCALALPGLLFAIGRWLPDTIGWPQQLWSITLTVGMSYLIAFFAVLDPSVFHASRAARAEKKHRGRYETSSLGNDQAEQLWRQLQDLMRDARPYLQPQLKVGELAGQLAVAPNHLSQVINQVGGQSFASFLNAYRVDAAKALLRSSQPGERTMLDIALSSGFNSESVFYKQFRALVGQTPRQYQQQG</sequence>
<proteinExistence type="predicted"/>
<keyword evidence="2" id="KW-0238">DNA-binding</keyword>
<evidence type="ECO:0000256" key="1">
    <source>
        <dbReference type="ARBA" id="ARBA00023015"/>
    </source>
</evidence>
<dbReference type="Gene3D" id="1.10.10.60">
    <property type="entry name" value="Homeodomain-like"/>
    <property type="match status" value="1"/>
</dbReference>
<protein>
    <submittedName>
        <fullName evidence="6">Helix-turn-helix transcriptional regulator</fullName>
    </submittedName>
</protein>
<reference evidence="6 7" key="1">
    <citation type="submission" date="2019-08" db="EMBL/GenBank/DDBJ databases">
        <title>Parahaliea maris sp. nov., isolated from the surface seawater.</title>
        <authorList>
            <person name="Liu Y."/>
        </authorList>
    </citation>
    <scope>NUCLEOTIDE SEQUENCE [LARGE SCALE GENOMIC DNA]</scope>
    <source>
        <strain evidence="6 7">S2-26</strain>
    </source>
</reference>
<gene>
    <name evidence="6" type="ORF">FVW59_17185</name>
</gene>
<keyword evidence="3" id="KW-0804">Transcription</keyword>
<feature type="transmembrane region" description="Helical" evidence="4">
    <location>
        <begin position="197"/>
        <end position="217"/>
    </location>
</feature>
<dbReference type="Proteomes" id="UP000321933">
    <property type="component" value="Unassembled WGS sequence"/>
</dbReference>
<keyword evidence="7" id="KW-1185">Reference proteome</keyword>
<evidence type="ECO:0000313" key="7">
    <source>
        <dbReference type="Proteomes" id="UP000321933"/>
    </source>
</evidence>
<feature type="transmembrane region" description="Helical" evidence="4">
    <location>
        <begin position="164"/>
        <end position="185"/>
    </location>
</feature>
<dbReference type="InterPro" id="IPR018062">
    <property type="entry name" value="HTH_AraC-typ_CS"/>
</dbReference>
<comment type="caution">
    <text evidence="6">The sequence shown here is derived from an EMBL/GenBank/DDBJ whole genome shotgun (WGS) entry which is preliminary data.</text>
</comment>
<dbReference type="PROSITE" id="PS00041">
    <property type="entry name" value="HTH_ARAC_FAMILY_1"/>
    <property type="match status" value="1"/>
</dbReference>
<dbReference type="GO" id="GO:0003700">
    <property type="term" value="F:DNA-binding transcription factor activity"/>
    <property type="evidence" value="ECO:0007669"/>
    <property type="project" value="InterPro"/>
</dbReference>
<keyword evidence="4" id="KW-0472">Membrane</keyword>
<name>A0A5C8ZMQ2_9GAMM</name>
<dbReference type="InterPro" id="IPR009057">
    <property type="entry name" value="Homeodomain-like_sf"/>
</dbReference>
<dbReference type="PROSITE" id="PS01124">
    <property type="entry name" value="HTH_ARAC_FAMILY_2"/>
    <property type="match status" value="1"/>
</dbReference>
<dbReference type="Pfam" id="PF12833">
    <property type="entry name" value="HTH_18"/>
    <property type="match status" value="1"/>
</dbReference>
<feature type="transmembrane region" description="Helical" evidence="4">
    <location>
        <begin position="36"/>
        <end position="52"/>
    </location>
</feature>
<dbReference type="SUPFAM" id="SSF46689">
    <property type="entry name" value="Homeodomain-like"/>
    <property type="match status" value="1"/>
</dbReference>
<keyword evidence="4" id="KW-1133">Transmembrane helix</keyword>
<feature type="transmembrane region" description="Helical" evidence="4">
    <location>
        <begin position="101"/>
        <end position="118"/>
    </location>
</feature>
<dbReference type="AlphaFoldDB" id="A0A5C8ZMQ2"/>
<dbReference type="InterPro" id="IPR018060">
    <property type="entry name" value="HTH_AraC"/>
</dbReference>
<dbReference type="OrthoDB" id="5701903at2"/>